<dbReference type="Pfam" id="PF01103">
    <property type="entry name" value="Omp85"/>
    <property type="match status" value="1"/>
</dbReference>
<dbReference type="InterPro" id="IPR039910">
    <property type="entry name" value="D15-like"/>
</dbReference>
<dbReference type="PANTHER" id="PTHR12815:SF47">
    <property type="entry name" value="TRANSLOCATION AND ASSEMBLY MODULE SUBUNIT TAMA"/>
    <property type="match status" value="1"/>
</dbReference>
<dbReference type="AlphaFoldDB" id="A0A0F5JLM6"/>
<keyword evidence="8" id="KW-1185">Reference proteome</keyword>
<gene>
    <name evidence="7" type="ORF">HMPREF1536_01367</name>
</gene>
<keyword evidence="3" id="KW-0732">Signal</keyword>
<reference evidence="7 8" key="1">
    <citation type="submission" date="2013-04" db="EMBL/GenBank/DDBJ databases">
        <title>The Genome Sequence of Parabacteroides gordonii DSM 23371.</title>
        <authorList>
            <consortium name="The Broad Institute Genomics Platform"/>
            <person name="Earl A."/>
            <person name="Ward D."/>
            <person name="Feldgarden M."/>
            <person name="Gevers D."/>
            <person name="Martens E."/>
            <person name="Sakamoto M."/>
            <person name="Benno Y."/>
            <person name="Suzuki N."/>
            <person name="Matsunaga N."/>
            <person name="Koshihara K."/>
            <person name="Seki M."/>
            <person name="Komiya H."/>
            <person name="Walker B."/>
            <person name="Young S."/>
            <person name="Zeng Q."/>
            <person name="Gargeya S."/>
            <person name="Fitzgerald M."/>
            <person name="Haas B."/>
            <person name="Abouelleil A."/>
            <person name="Allen A.W."/>
            <person name="Alvarado L."/>
            <person name="Arachchi H.M."/>
            <person name="Berlin A.M."/>
            <person name="Chapman S.B."/>
            <person name="Gainer-Dewar J."/>
            <person name="Goldberg J."/>
            <person name="Griggs A."/>
            <person name="Gujja S."/>
            <person name="Hansen M."/>
            <person name="Howarth C."/>
            <person name="Imamovic A."/>
            <person name="Ireland A."/>
            <person name="Larimer J."/>
            <person name="McCowan C."/>
            <person name="Murphy C."/>
            <person name="Pearson M."/>
            <person name="Poon T.W."/>
            <person name="Priest M."/>
            <person name="Roberts A."/>
            <person name="Saif S."/>
            <person name="Shea T."/>
            <person name="Sisk P."/>
            <person name="Sykes S."/>
            <person name="Wortman J."/>
            <person name="Nusbaum C."/>
            <person name="Birren B."/>
        </authorList>
    </citation>
    <scope>NUCLEOTIDE SEQUENCE [LARGE SCALE GENOMIC DNA]</scope>
    <source>
        <strain evidence="7 8">MS-1</strain>
    </source>
</reference>
<keyword evidence="4" id="KW-0472">Membrane</keyword>
<proteinExistence type="predicted"/>
<evidence type="ECO:0000313" key="8">
    <source>
        <dbReference type="Proteomes" id="UP000033035"/>
    </source>
</evidence>
<evidence type="ECO:0000256" key="3">
    <source>
        <dbReference type="ARBA" id="ARBA00022729"/>
    </source>
</evidence>
<dbReference type="Gene3D" id="2.40.160.50">
    <property type="entry name" value="membrane protein fhac: a member of the omp85/tpsb transporter family"/>
    <property type="match status" value="1"/>
</dbReference>
<dbReference type="InterPro" id="IPR000184">
    <property type="entry name" value="Bac_surfAg_D15"/>
</dbReference>
<accession>A0A0F5JLM6</accession>
<keyword evidence="2" id="KW-0812">Transmembrane</keyword>
<sequence length="843" mass="95064">MTGKMTNTMTESADKRCQDKNILQSVRAGSRKPLTCCKTSAPIRRGSCRATKRPRRSAEALAELQNVRAVPLGLLKCSKTFMPIVSLCLLLFLASCSTTKNLPEGEILYTGIKKIEVTHEDKTSAGEDALAEVEAALDYPPNNALLGSSSIRVPLPFGLWVYNAFVNKKGKLGKWIFEKLAAKPVFISTVNPEVRVKVAQNLLKEYGYFNGNTGFQVDPDPKNPKKAKISYQVEMNNAWTYDSIRYVRMRHKMDTLIQNTVGDRLLHKGENFNVTNLEAERQRISSLLRNNGFYYFRPEFITYQADTIMNPGKVALRITTKPGLSRAALRPWKIGDISVTLNGYNNEPPTDSVKYKDLTIFYEGKLRMRPSVLYNRLKFRTGELYSQKKQEQTQTSYSRLGVFRYSEMQYTPRDTTRRQDTLDLKINTVYDLPLDGELEVNVTSKSNDQVGPGAIFSVTKRNVFGGGETFGVRLRGSYEWQTGKRVDGSKSAINSWEMGLSGTLTFPQVIFPSLMRGDLQYPSSTSFRLYVDQLNRARFFKMLAFGGSASYDFQPTATSHHSVTPFKLTYNLLQSTTHEFDSITKENKALKLSLENQFVPAIGYTYTYDDAPITTKRNHTWLQLSVTQAGNLLAAGYAIAGKKFNEEGKQLFGNKFAQFVKGTAEVRYNYKIGRNQHLVGRLMAGAIYSYGNARVSPYNEQFYIGGANSLRAFTIRSIGPGRFKPVESTYSYLDQTGDLKFEANIEYRFPILGDLHGAAFIDTGNVWLIREDTQRPGGQLKWGRFLKDLALDAGVGLRYDLTFIVIRLDMGIPLHVPYESGKNGYFNVPNYTPGWHLAIGYPF</sequence>
<dbReference type="HOGENOM" id="CLU_010929_0_0_10"/>
<dbReference type="Proteomes" id="UP000033035">
    <property type="component" value="Unassembled WGS sequence"/>
</dbReference>
<organism evidence="7 8">
    <name type="scientific">Parabacteroides gordonii MS-1 = DSM 23371</name>
    <dbReference type="NCBI Taxonomy" id="1203610"/>
    <lineage>
        <taxon>Bacteria</taxon>
        <taxon>Pseudomonadati</taxon>
        <taxon>Bacteroidota</taxon>
        <taxon>Bacteroidia</taxon>
        <taxon>Bacteroidales</taxon>
        <taxon>Tannerellaceae</taxon>
        <taxon>Parabacteroides</taxon>
    </lineage>
</organism>
<protein>
    <recommendedName>
        <fullName evidence="6">Bacterial surface antigen (D15) domain-containing protein</fullName>
    </recommendedName>
</protein>
<dbReference type="Gene3D" id="3.10.20.310">
    <property type="entry name" value="membrane protein fhac"/>
    <property type="match status" value="1"/>
</dbReference>
<comment type="caution">
    <text evidence="7">The sequence shown here is derived from an EMBL/GenBank/DDBJ whole genome shotgun (WGS) entry which is preliminary data.</text>
</comment>
<dbReference type="GO" id="GO:0019867">
    <property type="term" value="C:outer membrane"/>
    <property type="evidence" value="ECO:0007669"/>
    <property type="project" value="InterPro"/>
</dbReference>
<evidence type="ECO:0000259" key="6">
    <source>
        <dbReference type="Pfam" id="PF01103"/>
    </source>
</evidence>
<name>A0A0F5JLM6_9BACT</name>
<evidence type="ECO:0000256" key="5">
    <source>
        <dbReference type="ARBA" id="ARBA00023237"/>
    </source>
</evidence>
<dbReference type="EMBL" id="AQHW01000009">
    <property type="protein sequence ID" value="KKB58490.1"/>
    <property type="molecule type" value="Genomic_DNA"/>
</dbReference>
<evidence type="ECO:0000313" key="7">
    <source>
        <dbReference type="EMBL" id="KKB58490.1"/>
    </source>
</evidence>
<evidence type="ECO:0000256" key="1">
    <source>
        <dbReference type="ARBA" id="ARBA00004370"/>
    </source>
</evidence>
<keyword evidence="5" id="KW-0998">Cell outer membrane</keyword>
<dbReference type="PANTHER" id="PTHR12815">
    <property type="entry name" value="SORTING AND ASSEMBLY MACHINERY SAMM50 PROTEIN FAMILY MEMBER"/>
    <property type="match status" value="1"/>
</dbReference>
<evidence type="ECO:0000256" key="4">
    <source>
        <dbReference type="ARBA" id="ARBA00023136"/>
    </source>
</evidence>
<evidence type="ECO:0000256" key="2">
    <source>
        <dbReference type="ARBA" id="ARBA00022692"/>
    </source>
</evidence>
<dbReference type="PATRIC" id="fig|1203610.3.peg.1398"/>
<dbReference type="STRING" id="1203610.HMPREF1536_01367"/>
<feature type="domain" description="Bacterial surface antigen (D15)" evidence="6">
    <location>
        <begin position="462"/>
        <end position="821"/>
    </location>
</feature>
<comment type="subcellular location">
    <subcellularLocation>
        <location evidence="1">Membrane</location>
    </subcellularLocation>
</comment>